<gene>
    <name evidence="1" type="ORF">OIDMADRAFT_20736</name>
</gene>
<dbReference type="InParanoid" id="A0A0C3D303"/>
<reference evidence="1 2" key="1">
    <citation type="submission" date="2014-04" db="EMBL/GenBank/DDBJ databases">
        <authorList>
            <consortium name="DOE Joint Genome Institute"/>
            <person name="Kuo A."/>
            <person name="Martino E."/>
            <person name="Perotto S."/>
            <person name="Kohler A."/>
            <person name="Nagy L.G."/>
            <person name="Floudas D."/>
            <person name="Copeland A."/>
            <person name="Barry K.W."/>
            <person name="Cichocki N."/>
            <person name="Veneault-Fourrey C."/>
            <person name="LaButti K."/>
            <person name="Lindquist E.A."/>
            <person name="Lipzen A."/>
            <person name="Lundell T."/>
            <person name="Morin E."/>
            <person name="Murat C."/>
            <person name="Sun H."/>
            <person name="Tunlid A."/>
            <person name="Henrissat B."/>
            <person name="Grigoriev I.V."/>
            <person name="Hibbett D.S."/>
            <person name="Martin F."/>
            <person name="Nordberg H.P."/>
            <person name="Cantor M.N."/>
            <person name="Hua S.X."/>
        </authorList>
    </citation>
    <scope>NUCLEOTIDE SEQUENCE [LARGE SCALE GENOMIC DNA]</scope>
    <source>
        <strain evidence="1 2">Zn</strain>
    </source>
</reference>
<keyword evidence="2" id="KW-1185">Reference proteome</keyword>
<dbReference type="HOGENOM" id="CLU_2528057_0_0_1"/>
<dbReference type="Proteomes" id="UP000054321">
    <property type="component" value="Unassembled WGS sequence"/>
</dbReference>
<dbReference type="AlphaFoldDB" id="A0A0C3D303"/>
<proteinExistence type="predicted"/>
<accession>A0A0C3D303</accession>
<dbReference type="EMBL" id="KN832884">
    <property type="protein sequence ID" value="KIM96302.1"/>
    <property type="molecule type" value="Genomic_DNA"/>
</dbReference>
<name>A0A0C3D303_OIDMZ</name>
<reference evidence="2" key="2">
    <citation type="submission" date="2015-01" db="EMBL/GenBank/DDBJ databases">
        <title>Evolutionary Origins and Diversification of the Mycorrhizal Mutualists.</title>
        <authorList>
            <consortium name="DOE Joint Genome Institute"/>
            <consortium name="Mycorrhizal Genomics Consortium"/>
            <person name="Kohler A."/>
            <person name="Kuo A."/>
            <person name="Nagy L.G."/>
            <person name="Floudas D."/>
            <person name="Copeland A."/>
            <person name="Barry K.W."/>
            <person name="Cichocki N."/>
            <person name="Veneault-Fourrey C."/>
            <person name="LaButti K."/>
            <person name="Lindquist E.A."/>
            <person name="Lipzen A."/>
            <person name="Lundell T."/>
            <person name="Morin E."/>
            <person name="Murat C."/>
            <person name="Riley R."/>
            <person name="Ohm R."/>
            <person name="Sun H."/>
            <person name="Tunlid A."/>
            <person name="Henrissat B."/>
            <person name="Grigoriev I.V."/>
            <person name="Hibbett D.S."/>
            <person name="Martin F."/>
        </authorList>
    </citation>
    <scope>NUCLEOTIDE SEQUENCE [LARGE SCALE GENOMIC DNA]</scope>
    <source>
        <strain evidence="2">Zn</strain>
    </source>
</reference>
<evidence type="ECO:0000313" key="2">
    <source>
        <dbReference type="Proteomes" id="UP000054321"/>
    </source>
</evidence>
<organism evidence="1 2">
    <name type="scientific">Oidiodendron maius (strain Zn)</name>
    <dbReference type="NCBI Taxonomy" id="913774"/>
    <lineage>
        <taxon>Eukaryota</taxon>
        <taxon>Fungi</taxon>
        <taxon>Dikarya</taxon>
        <taxon>Ascomycota</taxon>
        <taxon>Pezizomycotina</taxon>
        <taxon>Leotiomycetes</taxon>
        <taxon>Leotiomycetes incertae sedis</taxon>
        <taxon>Myxotrichaceae</taxon>
        <taxon>Oidiodendron</taxon>
    </lineage>
</organism>
<evidence type="ECO:0000313" key="1">
    <source>
        <dbReference type="EMBL" id="KIM96302.1"/>
    </source>
</evidence>
<sequence>MAEGRPRAPTTFYFLNLSFSDLTFSYVPTSIMNEEPILVTNGGPTKIKVRRGIPYIYERHSDVDGHYSFSLNDFYEVSRLVRNE</sequence>
<protein>
    <submittedName>
        <fullName evidence="1">Uncharacterized protein</fullName>
    </submittedName>
</protein>